<evidence type="ECO:0000313" key="6">
    <source>
        <dbReference type="Proteomes" id="UP000831775"/>
    </source>
</evidence>
<feature type="domain" description="Leucine-binding protein" evidence="4">
    <location>
        <begin position="45"/>
        <end position="394"/>
    </location>
</feature>
<proteinExistence type="inferred from homology"/>
<name>A0ABY4FZ98_9MICO</name>
<comment type="similarity">
    <text evidence="1">Belongs to the leucine-binding protein family.</text>
</comment>
<evidence type="ECO:0000313" key="5">
    <source>
        <dbReference type="EMBL" id="UOQ61583.1"/>
    </source>
</evidence>
<reference evidence="5 6" key="1">
    <citation type="submission" date="2022-04" db="EMBL/GenBank/DDBJ databases">
        <title>Leucobacter sp. isolated from rhizosphere of onion.</title>
        <authorList>
            <person name="Won M."/>
            <person name="Lee C.-M."/>
            <person name="Woen H.-Y."/>
            <person name="Kwon S.-W."/>
        </authorList>
    </citation>
    <scope>NUCLEOTIDE SEQUENCE [LARGE SCALE GENOMIC DNA]</scope>
    <source>
        <strain evidence="5 6">H25R-14</strain>
    </source>
</reference>
<evidence type="ECO:0000256" key="2">
    <source>
        <dbReference type="ARBA" id="ARBA00022729"/>
    </source>
</evidence>
<dbReference type="Pfam" id="PF13458">
    <property type="entry name" value="Peripla_BP_6"/>
    <property type="match status" value="1"/>
</dbReference>
<evidence type="ECO:0000256" key="3">
    <source>
        <dbReference type="SAM" id="SignalP"/>
    </source>
</evidence>
<protein>
    <submittedName>
        <fullName evidence="5">ABC transporter substrate-binding protein</fullName>
    </submittedName>
</protein>
<dbReference type="InterPro" id="IPR051010">
    <property type="entry name" value="BCAA_transport"/>
</dbReference>
<keyword evidence="6" id="KW-1185">Reference proteome</keyword>
<dbReference type="Proteomes" id="UP000831775">
    <property type="component" value="Chromosome"/>
</dbReference>
<evidence type="ECO:0000256" key="1">
    <source>
        <dbReference type="ARBA" id="ARBA00010062"/>
    </source>
</evidence>
<feature type="chain" id="PRO_5046407252" evidence="3">
    <location>
        <begin position="32"/>
        <end position="420"/>
    </location>
</feature>
<organism evidence="5 6">
    <name type="scientific">Leucobacter rhizosphaerae</name>
    <dbReference type="NCBI Taxonomy" id="2932245"/>
    <lineage>
        <taxon>Bacteria</taxon>
        <taxon>Bacillati</taxon>
        <taxon>Actinomycetota</taxon>
        <taxon>Actinomycetes</taxon>
        <taxon>Micrococcales</taxon>
        <taxon>Microbacteriaceae</taxon>
        <taxon>Leucobacter</taxon>
    </lineage>
</organism>
<keyword evidence="2 3" id="KW-0732">Signal</keyword>
<feature type="signal peptide" evidence="3">
    <location>
        <begin position="1"/>
        <end position="31"/>
    </location>
</feature>
<dbReference type="Gene3D" id="3.40.50.2300">
    <property type="match status" value="2"/>
</dbReference>
<dbReference type="InterPro" id="IPR028082">
    <property type="entry name" value="Peripla_BP_I"/>
</dbReference>
<dbReference type="RefSeq" id="WP_244688166.1">
    <property type="nucleotide sequence ID" value="NZ_CP095043.1"/>
</dbReference>
<dbReference type="SUPFAM" id="SSF53822">
    <property type="entry name" value="Periplasmic binding protein-like I"/>
    <property type="match status" value="1"/>
</dbReference>
<dbReference type="EMBL" id="CP095043">
    <property type="protein sequence ID" value="UOQ61583.1"/>
    <property type="molecule type" value="Genomic_DNA"/>
</dbReference>
<dbReference type="InterPro" id="IPR028081">
    <property type="entry name" value="Leu-bd"/>
</dbReference>
<accession>A0ABY4FZ98</accession>
<sequence>MNTQKFRSVGARSAVAAGAAVALLFAAGCSASGGDAGGGDSDELVIGFALSQSGNMAGFDAEPGAAAMLAVDQINADGGVNGKQIRVIQKDVASSAETVGVVAQEFLQEGVDLIVTPCDFDLSSPALIAAQTAEVPAISICAGDPKTSDLTTVGDFSFTANAGSDVEGSTAASWATEQGWGSAYVLQDESIEYTKSAGAYFTGAFEELGGSIVGTDSFPGGDNVDVSAQISSIKSLAEAPDFIYVASWNPAGATAMKQIREAGIDVPLVGPNALDGQTLLDILGDAGDVYYTAFACYEYCTGADTQADLDTFVADFTEATGAGPSSSYSLLGYNMMLAIENALGDADLSSGTSIRDALQSAGPVATPIGEMTYFSDTCHKIIDFPMSIVKVDGGAATFVEQFTATLVPDLGDGNPCAASS</sequence>
<gene>
    <name evidence="5" type="ORF">MUN76_06395</name>
</gene>
<dbReference type="PROSITE" id="PS51257">
    <property type="entry name" value="PROKAR_LIPOPROTEIN"/>
    <property type="match status" value="1"/>
</dbReference>
<dbReference type="PANTHER" id="PTHR30483">
    <property type="entry name" value="LEUCINE-SPECIFIC-BINDING PROTEIN"/>
    <property type="match status" value="1"/>
</dbReference>
<dbReference type="PANTHER" id="PTHR30483:SF6">
    <property type="entry name" value="PERIPLASMIC BINDING PROTEIN OF ABC TRANSPORTER FOR NATURAL AMINO ACIDS"/>
    <property type="match status" value="1"/>
</dbReference>
<evidence type="ECO:0000259" key="4">
    <source>
        <dbReference type="Pfam" id="PF13458"/>
    </source>
</evidence>